<reference evidence="2" key="1">
    <citation type="submission" date="2023-07" db="EMBL/GenBank/DDBJ databases">
        <title>Chromosome-level genome assembly of Artemia franciscana.</title>
        <authorList>
            <person name="Jo E."/>
        </authorList>
    </citation>
    <scope>NUCLEOTIDE SEQUENCE</scope>
    <source>
        <tissue evidence="2">Whole body</tissue>
    </source>
</reference>
<organism evidence="2 3">
    <name type="scientific">Artemia franciscana</name>
    <name type="common">Brine shrimp</name>
    <name type="synonym">Artemia sanfranciscana</name>
    <dbReference type="NCBI Taxonomy" id="6661"/>
    <lineage>
        <taxon>Eukaryota</taxon>
        <taxon>Metazoa</taxon>
        <taxon>Ecdysozoa</taxon>
        <taxon>Arthropoda</taxon>
        <taxon>Crustacea</taxon>
        <taxon>Branchiopoda</taxon>
        <taxon>Anostraca</taxon>
        <taxon>Artemiidae</taxon>
        <taxon>Artemia</taxon>
    </lineage>
</organism>
<accession>A0AA88L515</accession>
<dbReference type="EMBL" id="JAVRJZ010000015">
    <property type="protein sequence ID" value="KAK2713174.1"/>
    <property type="molecule type" value="Genomic_DNA"/>
</dbReference>
<protein>
    <submittedName>
        <fullName evidence="2">Uncharacterized protein</fullName>
    </submittedName>
</protein>
<proteinExistence type="predicted"/>
<name>A0AA88L515_ARTSF</name>
<dbReference type="AlphaFoldDB" id="A0AA88L515"/>
<feature type="region of interest" description="Disordered" evidence="1">
    <location>
        <begin position="72"/>
        <end position="118"/>
    </location>
</feature>
<sequence length="118" mass="12893">MRADKQPRSYIIKTNEGGTYWENRHHIKVLCHSNRSPDAAEALETPQGESMGNPHAKAVTLSHITAFAALIPPPKMPDLNSRPTSHDLSPAFHTPIPVPSTSHTTHADLQGALYSTHS</sequence>
<keyword evidence="3" id="KW-1185">Reference proteome</keyword>
<evidence type="ECO:0000256" key="1">
    <source>
        <dbReference type="SAM" id="MobiDB-lite"/>
    </source>
</evidence>
<evidence type="ECO:0000313" key="2">
    <source>
        <dbReference type="EMBL" id="KAK2713174.1"/>
    </source>
</evidence>
<gene>
    <name evidence="2" type="ORF">QYM36_011762</name>
</gene>
<evidence type="ECO:0000313" key="3">
    <source>
        <dbReference type="Proteomes" id="UP001187531"/>
    </source>
</evidence>
<comment type="caution">
    <text evidence="2">The sequence shown here is derived from an EMBL/GenBank/DDBJ whole genome shotgun (WGS) entry which is preliminary data.</text>
</comment>
<dbReference type="Proteomes" id="UP001187531">
    <property type="component" value="Unassembled WGS sequence"/>
</dbReference>
<feature type="non-terminal residue" evidence="2">
    <location>
        <position position="118"/>
    </location>
</feature>